<dbReference type="SUPFAM" id="SSF57701">
    <property type="entry name" value="Zn2/Cys6 DNA-binding domain"/>
    <property type="match status" value="1"/>
</dbReference>
<dbReference type="GO" id="GO:0000981">
    <property type="term" value="F:DNA-binding transcription factor activity, RNA polymerase II-specific"/>
    <property type="evidence" value="ECO:0007669"/>
    <property type="project" value="InterPro"/>
</dbReference>
<feature type="region of interest" description="Disordered" evidence="5">
    <location>
        <begin position="242"/>
        <end position="271"/>
    </location>
</feature>
<dbReference type="STRING" id="90262.A0A1X2IH99"/>
<dbReference type="GO" id="GO:0006351">
    <property type="term" value="P:DNA-templated transcription"/>
    <property type="evidence" value="ECO:0007669"/>
    <property type="project" value="InterPro"/>
</dbReference>
<feature type="compositionally biased region" description="Polar residues" evidence="5">
    <location>
        <begin position="115"/>
        <end position="140"/>
    </location>
</feature>
<proteinExistence type="predicted"/>
<dbReference type="PANTHER" id="PTHR46910">
    <property type="entry name" value="TRANSCRIPTION FACTOR PDR1"/>
    <property type="match status" value="1"/>
</dbReference>
<dbReference type="Pfam" id="PF04082">
    <property type="entry name" value="Fungal_trans"/>
    <property type="match status" value="1"/>
</dbReference>
<dbReference type="AlphaFoldDB" id="A0A1X2IH99"/>
<dbReference type="CDD" id="cd12148">
    <property type="entry name" value="fungal_TF_MHR"/>
    <property type="match status" value="1"/>
</dbReference>
<keyword evidence="2" id="KW-0479">Metal-binding</keyword>
<dbReference type="GO" id="GO:0003677">
    <property type="term" value="F:DNA binding"/>
    <property type="evidence" value="ECO:0007669"/>
    <property type="project" value="UniProtKB-KW"/>
</dbReference>
<dbReference type="OrthoDB" id="2123952at2759"/>
<dbReference type="PROSITE" id="PS50048">
    <property type="entry name" value="ZN2_CY6_FUNGAL_2"/>
    <property type="match status" value="1"/>
</dbReference>
<feature type="compositionally biased region" description="Polar residues" evidence="5">
    <location>
        <begin position="885"/>
        <end position="895"/>
    </location>
</feature>
<dbReference type="GO" id="GO:0008270">
    <property type="term" value="F:zinc ion binding"/>
    <property type="evidence" value="ECO:0007669"/>
    <property type="project" value="InterPro"/>
</dbReference>
<dbReference type="EMBL" id="MCGE01000011">
    <property type="protein sequence ID" value="ORZ16412.1"/>
    <property type="molecule type" value="Genomic_DNA"/>
</dbReference>
<dbReference type="Proteomes" id="UP000193560">
    <property type="component" value="Unassembled WGS sequence"/>
</dbReference>
<comment type="caution">
    <text evidence="7">The sequence shown here is derived from an EMBL/GenBank/DDBJ whole genome shotgun (WGS) entry which is preliminary data.</text>
</comment>
<dbReference type="SMART" id="SM00066">
    <property type="entry name" value="GAL4"/>
    <property type="match status" value="1"/>
</dbReference>
<name>A0A1X2IH99_9FUNG</name>
<dbReference type="InterPro" id="IPR007219">
    <property type="entry name" value="XnlR_reg_dom"/>
</dbReference>
<organism evidence="7 8">
    <name type="scientific">Absidia repens</name>
    <dbReference type="NCBI Taxonomy" id="90262"/>
    <lineage>
        <taxon>Eukaryota</taxon>
        <taxon>Fungi</taxon>
        <taxon>Fungi incertae sedis</taxon>
        <taxon>Mucoromycota</taxon>
        <taxon>Mucoromycotina</taxon>
        <taxon>Mucoromycetes</taxon>
        <taxon>Mucorales</taxon>
        <taxon>Cunninghamellaceae</taxon>
        <taxon>Absidia</taxon>
    </lineage>
</organism>
<dbReference type="InterPro" id="IPR036864">
    <property type="entry name" value="Zn2-C6_fun-type_DNA-bd_sf"/>
</dbReference>
<dbReference type="PROSITE" id="PS00463">
    <property type="entry name" value="ZN2_CY6_FUNGAL_1"/>
    <property type="match status" value="1"/>
</dbReference>
<accession>A0A1X2IH99</accession>
<feature type="region of interest" description="Disordered" evidence="5">
    <location>
        <begin position="1"/>
        <end position="22"/>
    </location>
</feature>
<feature type="compositionally biased region" description="Basic and acidic residues" evidence="5">
    <location>
        <begin position="793"/>
        <end position="808"/>
    </location>
</feature>
<comment type="subcellular location">
    <subcellularLocation>
        <location evidence="1">Nucleus</location>
    </subcellularLocation>
</comment>
<evidence type="ECO:0000313" key="8">
    <source>
        <dbReference type="Proteomes" id="UP000193560"/>
    </source>
</evidence>
<keyword evidence="8" id="KW-1185">Reference proteome</keyword>
<dbReference type="Gene3D" id="4.10.240.10">
    <property type="entry name" value="Zn(2)-C6 fungal-type DNA-binding domain"/>
    <property type="match status" value="1"/>
</dbReference>
<keyword evidence="3" id="KW-0238">DNA-binding</keyword>
<feature type="compositionally biased region" description="Low complexity" evidence="5">
    <location>
        <begin position="142"/>
        <end position="191"/>
    </location>
</feature>
<evidence type="ECO:0000256" key="4">
    <source>
        <dbReference type="ARBA" id="ARBA00023242"/>
    </source>
</evidence>
<feature type="region of interest" description="Disordered" evidence="5">
    <location>
        <begin position="871"/>
        <end position="912"/>
    </location>
</feature>
<dbReference type="InterPro" id="IPR001138">
    <property type="entry name" value="Zn2Cys6_DnaBD"/>
</dbReference>
<evidence type="ECO:0000256" key="1">
    <source>
        <dbReference type="ARBA" id="ARBA00004123"/>
    </source>
</evidence>
<keyword evidence="4" id="KW-0539">Nucleus</keyword>
<feature type="domain" description="Zn(2)-C6 fungal-type" evidence="6">
    <location>
        <begin position="38"/>
        <end position="69"/>
    </location>
</feature>
<evidence type="ECO:0000259" key="6">
    <source>
        <dbReference type="PROSITE" id="PS50048"/>
    </source>
</evidence>
<dbReference type="Pfam" id="PF00172">
    <property type="entry name" value="Zn_clus"/>
    <property type="match status" value="1"/>
</dbReference>
<feature type="region of interest" description="Disordered" evidence="5">
    <location>
        <begin position="112"/>
        <end position="199"/>
    </location>
</feature>
<evidence type="ECO:0000256" key="5">
    <source>
        <dbReference type="SAM" id="MobiDB-lite"/>
    </source>
</evidence>
<evidence type="ECO:0000256" key="3">
    <source>
        <dbReference type="ARBA" id="ARBA00023125"/>
    </source>
</evidence>
<sequence length="1021" mass="114690">MNYNGSHTNIPDIRPGMNYDTRPTVPIPRTKRTRAKRSCDLCRKKKTRCDADVNKPCTSCAGANIECKFLVEQKKRGPATGFTKKNGYVEALESRLKRMESLLATMTNEKAADIATQSQNRSSDKSNTPIPSNSMDSHCQNDTDMTTSTTTFTYDETSSRRTNSISSESNNSRRSSISSIHDINNNDNSDNGGSVTVTSSGATGNFATAVIPSEPQHSATSANSVLSESAPNSVAKAAVLRSRLSSVKQHTRQSSSLTHKKGKGKDDTSDPWLIEDIQDNLRYNDIIDTTNEITTKLDKITIADYERTRYIGMSSGVHLLHQGLFSSNKRHRIRELPSWFVQKVNDDEEEHILIKSEALKTPPQGYFNRTSVFTATIPYINQDRLDILVETVRTLSIFDRSTLPSCILELTDDELFEMGCAFQDKALGLFDLIYKRSRISSVQTLILLTMFVEPPASDSDDTSYWFKTGMAIRMAQDLGLHRSSSGWQMPESEMELRRRIWYVTYLMDRWVAAELGRIVTISDQEFDVELPSLYEVESCHPKDFSERPFVPDLILQADVDLKKRTPIYAQFHYSVCLGQIFGQVLSGLHSPGSMRAGRRNKSLVHLLDQRLKNWKLGLPSEMLYDVGDLKHQSANSAILFLSYNCVLLLLYRPFITNQDSDDMNFAFKALSACTVAANNILLVTENMDAFTLSCIPWTISVYSIFQAALIFLHNAKGSNLYVANQGAKNLLRCSQVIRHDPCLSSTRIAIILQSIAACFSVSLEEGEPTLDETDGKIQHQRRRKRANSAAPLVHKELSPALDDQDRGGTKSSTCDELDEENRHATKHARSEFPSQAIDVDGRIAPLPPHLRHFISTRPEDMFLSSYSRASVSLPSSSVSPSSSPMDTTGLTTGEASLSYPSQDQQQQEPSTQVDLDSIQTFQLQAQHMEQLQQQQQQEADVDLGPWLPTETSTFNTFPPDSLHHQTWEQQYINHQLQHLPLLQHQSFDMTTCLSSEVPVYNMPNSVIWEDWDNFLKSNTSQ</sequence>
<feature type="compositionally biased region" description="Low complexity" evidence="5">
    <location>
        <begin position="871"/>
        <end position="884"/>
    </location>
</feature>
<evidence type="ECO:0000256" key="2">
    <source>
        <dbReference type="ARBA" id="ARBA00022723"/>
    </source>
</evidence>
<dbReference type="GO" id="GO:0005634">
    <property type="term" value="C:nucleus"/>
    <property type="evidence" value="ECO:0007669"/>
    <property type="project" value="UniProtKB-SubCell"/>
</dbReference>
<feature type="compositionally biased region" description="Low complexity" evidence="5">
    <location>
        <begin position="896"/>
        <end position="912"/>
    </location>
</feature>
<feature type="region of interest" description="Disordered" evidence="5">
    <location>
        <begin position="770"/>
        <end position="840"/>
    </location>
</feature>
<gene>
    <name evidence="7" type="ORF">BCR42DRAFT_414980</name>
</gene>
<feature type="compositionally biased region" description="Polar residues" evidence="5">
    <location>
        <begin position="243"/>
        <end position="257"/>
    </location>
</feature>
<dbReference type="InterPro" id="IPR050987">
    <property type="entry name" value="AtrR-like"/>
</dbReference>
<dbReference type="CDD" id="cd00067">
    <property type="entry name" value="GAL4"/>
    <property type="match status" value="1"/>
</dbReference>
<dbReference type="SMART" id="SM00906">
    <property type="entry name" value="Fungal_trans"/>
    <property type="match status" value="1"/>
</dbReference>
<reference evidence="7 8" key="1">
    <citation type="submission" date="2016-07" db="EMBL/GenBank/DDBJ databases">
        <title>Pervasive Adenine N6-methylation of Active Genes in Fungi.</title>
        <authorList>
            <consortium name="DOE Joint Genome Institute"/>
            <person name="Mondo S.J."/>
            <person name="Dannebaum R.O."/>
            <person name="Kuo R.C."/>
            <person name="Labutti K."/>
            <person name="Haridas S."/>
            <person name="Kuo A."/>
            <person name="Salamov A."/>
            <person name="Ahrendt S.R."/>
            <person name="Lipzen A."/>
            <person name="Sullivan W."/>
            <person name="Andreopoulos W.B."/>
            <person name="Clum A."/>
            <person name="Lindquist E."/>
            <person name="Daum C."/>
            <person name="Ramamoorthy G.K."/>
            <person name="Gryganskyi A."/>
            <person name="Culley D."/>
            <person name="Magnuson J.K."/>
            <person name="James T.Y."/>
            <person name="O'Malley M.A."/>
            <person name="Stajich J.E."/>
            <person name="Spatafora J.W."/>
            <person name="Visel A."/>
            <person name="Grigoriev I.V."/>
        </authorList>
    </citation>
    <scope>NUCLEOTIDE SEQUENCE [LARGE SCALE GENOMIC DNA]</scope>
    <source>
        <strain evidence="7 8">NRRL 1336</strain>
    </source>
</reference>
<protein>
    <submittedName>
        <fullName evidence="7">Fungal-specific transcription factor domain-domain-containing protein</fullName>
    </submittedName>
</protein>
<evidence type="ECO:0000313" key="7">
    <source>
        <dbReference type="EMBL" id="ORZ16412.1"/>
    </source>
</evidence>
<dbReference type="PANTHER" id="PTHR46910:SF3">
    <property type="entry name" value="HALOTOLERANCE PROTEIN 9-RELATED"/>
    <property type="match status" value="1"/>
</dbReference>